<accession>A0A1I1UDP4</accession>
<feature type="compositionally biased region" description="Polar residues" evidence="1">
    <location>
        <begin position="115"/>
        <end position="126"/>
    </location>
</feature>
<sequence>MISAFIERVPTRLVADTSDEFERVIEKLLSGPEDYPVGSVEDPHVIADLYPGDVDGAEDEDEQQLPIGWLHVSVQPQDSVGAINYIRTDGTTIESWEASGSEHSRGCCTRPTAAAGSTPTPLSRWTPSHERSANSRKAAQGQHA</sequence>
<name>A0A1I1UDP4_9ACTN</name>
<dbReference type="EMBL" id="FOMZ01000002">
    <property type="protein sequence ID" value="SFD68867.1"/>
    <property type="molecule type" value="Genomic_DNA"/>
</dbReference>
<evidence type="ECO:0000256" key="1">
    <source>
        <dbReference type="SAM" id="MobiDB-lite"/>
    </source>
</evidence>
<dbReference type="AlphaFoldDB" id="A0A1I1UDP4"/>
<proteinExistence type="predicted"/>
<evidence type="ECO:0000313" key="2">
    <source>
        <dbReference type="EMBL" id="SFD68867.1"/>
    </source>
</evidence>
<reference evidence="3" key="1">
    <citation type="submission" date="2016-10" db="EMBL/GenBank/DDBJ databases">
        <authorList>
            <person name="Varghese N."/>
            <person name="Submissions S."/>
        </authorList>
    </citation>
    <scope>NUCLEOTIDE SEQUENCE [LARGE SCALE GENOMIC DNA]</scope>
    <source>
        <strain evidence="3">DSM 45004</strain>
    </source>
</reference>
<gene>
    <name evidence="2" type="ORF">SAMN04487819_102109</name>
</gene>
<organism evidence="2 3">
    <name type="scientific">Actinopolyspora alba</name>
    <dbReference type="NCBI Taxonomy" id="673379"/>
    <lineage>
        <taxon>Bacteria</taxon>
        <taxon>Bacillati</taxon>
        <taxon>Actinomycetota</taxon>
        <taxon>Actinomycetes</taxon>
        <taxon>Actinopolysporales</taxon>
        <taxon>Actinopolysporaceae</taxon>
        <taxon>Actinopolyspora</taxon>
        <taxon>Actinopolyspora alba group</taxon>
    </lineage>
</organism>
<dbReference type="Proteomes" id="UP000198716">
    <property type="component" value="Unassembled WGS sequence"/>
</dbReference>
<evidence type="ECO:0000313" key="3">
    <source>
        <dbReference type="Proteomes" id="UP000198716"/>
    </source>
</evidence>
<feature type="region of interest" description="Disordered" evidence="1">
    <location>
        <begin position="96"/>
        <end position="144"/>
    </location>
</feature>
<protein>
    <submittedName>
        <fullName evidence="2">Uncharacterized protein</fullName>
    </submittedName>
</protein>
<keyword evidence="3" id="KW-1185">Reference proteome</keyword>